<keyword evidence="6" id="KW-1003">Cell membrane</keyword>
<keyword evidence="6" id="KW-0813">Transport</keyword>
<sequence length="274" mass="29265">MPTAVGSPAVAPPPTRGASRIAPRAYLRHTSTLVRRNLLRIKADPYTLFDSLLMPVLYTLLFVYVFGGAVSGSREKYIQYMIPGLLGILSLTLATSVGAGMNADFKTGLMDRFRTLPIAASSVLVAKLIAETIRSVLSLSVLINVAMLLGLRVRAGPLKLLAVDGLILMFGMSMVWVSMLIGMTMRSTEAAQGVSALVAVPLQFGSSIFAPVSTMPGWLGSFTRFNPLSALADACRNLINDRSAGHSVLIVLAWSVGITAVTAPLAVARFRRRT</sequence>
<gene>
    <name evidence="8" type="ORF">ACFPIH_13920</name>
</gene>
<keyword evidence="9" id="KW-1185">Reference proteome</keyword>
<dbReference type="Proteomes" id="UP001595839">
    <property type="component" value="Unassembled WGS sequence"/>
</dbReference>
<dbReference type="EMBL" id="JBHSFK010000008">
    <property type="protein sequence ID" value="MFC4500611.1"/>
    <property type="molecule type" value="Genomic_DNA"/>
</dbReference>
<dbReference type="InterPro" id="IPR000412">
    <property type="entry name" value="ABC_2_transport"/>
</dbReference>
<dbReference type="PROSITE" id="PS51012">
    <property type="entry name" value="ABC_TM2"/>
    <property type="match status" value="1"/>
</dbReference>
<dbReference type="PANTHER" id="PTHR43229">
    <property type="entry name" value="NODULATION PROTEIN J"/>
    <property type="match status" value="1"/>
</dbReference>
<feature type="transmembrane region" description="Helical" evidence="6">
    <location>
        <begin position="52"/>
        <end position="70"/>
    </location>
</feature>
<evidence type="ECO:0000313" key="8">
    <source>
        <dbReference type="EMBL" id="MFC4500611.1"/>
    </source>
</evidence>
<organism evidence="8 9">
    <name type="scientific">Streptomyces vulcanius</name>
    <dbReference type="NCBI Taxonomy" id="1441876"/>
    <lineage>
        <taxon>Bacteria</taxon>
        <taxon>Bacillati</taxon>
        <taxon>Actinomycetota</taxon>
        <taxon>Actinomycetes</taxon>
        <taxon>Kitasatosporales</taxon>
        <taxon>Streptomycetaceae</taxon>
        <taxon>Streptomyces</taxon>
    </lineage>
</organism>
<dbReference type="Pfam" id="PF01061">
    <property type="entry name" value="ABC2_membrane"/>
    <property type="match status" value="1"/>
</dbReference>
<feature type="transmembrane region" description="Helical" evidence="6">
    <location>
        <begin position="137"/>
        <end position="155"/>
    </location>
</feature>
<dbReference type="InterPro" id="IPR013525">
    <property type="entry name" value="ABC2_TM"/>
</dbReference>
<dbReference type="InterPro" id="IPR047817">
    <property type="entry name" value="ABC2_TM_bact-type"/>
</dbReference>
<dbReference type="InterPro" id="IPR051784">
    <property type="entry name" value="Nod_factor_ABC_transporter"/>
</dbReference>
<keyword evidence="5" id="KW-0046">Antibiotic resistance</keyword>
<evidence type="ECO:0000256" key="1">
    <source>
        <dbReference type="ARBA" id="ARBA00004141"/>
    </source>
</evidence>
<comment type="similarity">
    <text evidence="6">Belongs to the ABC-2 integral membrane protein family.</text>
</comment>
<feature type="transmembrane region" description="Helical" evidence="6">
    <location>
        <begin position="82"/>
        <end position="101"/>
    </location>
</feature>
<reference evidence="9" key="1">
    <citation type="journal article" date="2019" name="Int. J. Syst. Evol. Microbiol.">
        <title>The Global Catalogue of Microorganisms (GCM) 10K type strain sequencing project: providing services to taxonomists for standard genome sequencing and annotation.</title>
        <authorList>
            <consortium name="The Broad Institute Genomics Platform"/>
            <consortium name="The Broad Institute Genome Sequencing Center for Infectious Disease"/>
            <person name="Wu L."/>
            <person name="Ma J."/>
        </authorList>
    </citation>
    <scope>NUCLEOTIDE SEQUENCE [LARGE SCALE GENOMIC DNA]</scope>
    <source>
        <strain evidence="9">CGMCC 4.7177</strain>
    </source>
</reference>
<dbReference type="PANTHER" id="PTHR43229:SF2">
    <property type="entry name" value="NODULATION PROTEIN J"/>
    <property type="match status" value="1"/>
</dbReference>
<feature type="transmembrane region" description="Helical" evidence="6">
    <location>
        <begin position="161"/>
        <end position="182"/>
    </location>
</feature>
<evidence type="ECO:0000259" key="7">
    <source>
        <dbReference type="PROSITE" id="PS51012"/>
    </source>
</evidence>
<protein>
    <recommendedName>
        <fullName evidence="6">Transport permease protein</fullName>
    </recommendedName>
</protein>
<evidence type="ECO:0000313" key="9">
    <source>
        <dbReference type="Proteomes" id="UP001595839"/>
    </source>
</evidence>
<evidence type="ECO:0000256" key="2">
    <source>
        <dbReference type="ARBA" id="ARBA00022692"/>
    </source>
</evidence>
<dbReference type="PIRSF" id="PIRSF006648">
    <property type="entry name" value="DrrB"/>
    <property type="match status" value="1"/>
</dbReference>
<feature type="transmembrane region" description="Helical" evidence="6">
    <location>
        <begin position="194"/>
        <end position="219"/>
    </location>
</feature>
<comment type="subcellular location">
    <subcellularLocation>
        <location evidence="6">Cell membrane</location>
        <topology evidence="6">Multi-pass membrane protein</topology>
    </subcellularLocation>
    <subcellularLocation>
        <location evidence="1">Membrane</location>
        <topology evidence="1">Multi-pass membrane protein</topology>
    </subcellularLocation>
</comment>
<proteinExistence type="inferred from homology"/>
<evidence type="ECO:0000256" key="6">
    <source>
        <dbReference type="RuleBase" id="RU361157"/>
    </source>
</evidence>
<evidence type="ECO:0000256" key="3">
    <source>
        <dbReference type="ARBA" id="ARBA00022989"/>
    </source>
</evidence>
<feature type="domain" description="ABC transmembrane type-2" evidence="7">
    <location>
        <begin position="46"/>
        <end position="273"/>
    </location>
</feature>
<keyword evidence="3 6" id="KW-1133">Transmembrane helix</keyword>
<name>A0ABV9ANA8_9ACTN</name>
<accession>A0ABV9ANA8</accession>
<comment type="caution">
    <text evidence="8">The sequence shown here is derived from an EMBL/GenBank/DDBJ whole genome shotgun (WGS) entry which is preliminary data.</text>
</comment>
<keyword evidence="4 6" id="KW-0472">Membrane</keyword>
<evidence type="ECO:0000256" key="5">
    <source>
        <dbReference type="ARBA" id="ARBA00023251"/>
    </source>
</evidence>
<dbReference type="RefSeq" id="WP_381172093.1">
    <property type="nucleotide sequence ID" value="NZ_JBHSFK010000008.1"/>
</dbReference>
<keyword evidence="2 6" id="KW-0812">Transmembrane</keyword>
<feature type="transmembrane region" description="Helical" evidence="6">
    <location>
        <begin position="248"/>
        <end position="268"/>
    </location>
</feature>
<evidence type="ECO:0000256" key="4">
    <source>
        <dbReference type="ARBA" id="ARBA00023136"/>
    </source>
</evidence>